<dbReference type="Pfam" id="PF00563">
    <property type="entry name" value="EAL"/>
    <property type="match status" value="1"/>
</dbReference>
<name>A0ABQ5Y5E2_9VIBR</name>
<comment type="caution">
    <text evidence="2">The sequence shown here is derived from an EMBL/GenBank/DDBJ whole genome shotgun (WGS) entry which is preliminary data.</text>
</comment>
<dbReference type="InterPro" id="IPR035919">
    <property type="entry name" value="EAL_sf"/>
</dbReference>
<protein>
    <recommendedName>
        <fullName evidence="1">EAL domain-containing protein</fullName>
    </recommendedName>
</protein>
<proteinExistence type="predicted"/>
<gene>
    <name evidence="2" type="ORF">GCM10007906_18920</name>
</gene>
<reference evidence="3" key="1">
    <citation type="journal article" date="2019" name="Int. J. Syst. Evol. Microbiol.">
        <title>The Global Catalogue of Microorganisms (GCM) 10K type strain sequencing project: providing services to taxonomists for standard genome sequencing and annotation.</title>
        <authorList>
            <consortium name="The Broad Institute Genomics Platform"/>
            <consortium name="The Broad Institute Genome Sequencing Center for Infectious Disease"/>
            <person name="Wu L."/>
            <person name="Ma J."/>
        </authorList>
    </citation>
    <scope>NUCLEOTIDE SEQUENCE [LARGE SCALE GENOMIC DNA]</scope>
    <source>
        <strain evidence="3">NBRC 110633</strain>
    </source>
</reference>
<dbReference type="Gene3D" id="3.20.20.450">
    <property type="entry name" value="EAL domain"/>
    <property type="match status" value="1"/>
</dbReference>
<evidence type="ECO:0000259" key="1">
    <source>
        <dbReference type="PROSITE" id="PS50883"/>
    </source>
</evidence>
<dbReference type="EMBL" id="BSOE01000025">
    <property type="protein sequence ID" value="GLR04305.1"/>
    <property type="molecule type" value="Genomic_DNA"/>
</dbReference>
<dbReference type="PANTHER" id="PTHR33121">
    <property type="entry name" value="CYCLIC DI-GMP PHOSPHODIESTERASE PDEF"/>
    <property type="match status" value="1"/>
</dbReference>
<dbReference type="PANTHER" id="PTHR33121:SF70">
    <property type="entry name" value="SIGNALING PROTEIN YKOW"/>
    <property type="match status" value="1"/>
</dbReference>
<dbReference type="SUPFAM" id="SSF141868">
    <property type="entry name" value="EAL domain-like"/>
    <property type="match status" value="1"/>
</dbReference>
<evidence type="ECO:0000313" key="2">
    <source>
        <dbReference type="EMBL" id="GLR04305.1"/>
    </source>
</evidence>
<dbReference type="CDD" id="cd01948">
    <property type="entry name" value="EAL"/>
    <property type="match status" value="1"/>
</dbReference>
<dbReference type="SMART" id="SM00052">
    <property type="entry name" value="EAL"/>
    <property type="match status" value="1"/>
</dbReference>
<sequence>MSNLTREDKCKQVFADIRKGAFYPIFQPVYGLQVDFPLGVEVLTRWDTPRCIETSFRCIDEEGYANQFTKRLFQKLAKELRTLPSSIRFMSVNIPPSYLASMSFFADVLPLINACKRAKITLWLELTEKNQYPTEVADKTMFQMNIKVCRHFGIKIALDDFGSGNHKGEDIIRYVTPDIVKLDRSLLTMKGEQHVAFWQRLAGWKHKYQFDLVAEGIETQNDLCFVQSLSIHYAQGYYLHRPTLQAELDLNLPFEVLEQSQLLKRA</sequence>
<dbReference type="PROSITE" id="PS50883">
    <property type="entry name" value="EAL"/>
    <property type="match status" value="1"/>
</dbReference>
<evidence type="ECO:0000313" key="3">
    <source>
        <dbReference type="Proteomes" id="UP001156669"/>
    </source>
</evidence>
<feature type="domain" description="EAL" evidence="1">
    <location>
        <begin position="3"/>
        <end position="256"/>
    </location>
</feature>
<accession>A0ABQ5Y5E2</accession>
<dbReference type="RefSeq" id="WP_045402210.1">
    <property type="nucleotide sequence ID" value="NZ_BBLD01000048.1"/>
</dbReference>
<dbReference type="InterPro" id="IPR001633">
    <property type="entry name" value="EAL_dom"/>
</dbReference>
<organism evidence="2 3">
    <name type="scientific">Vibrio hyugaensis</name>
    <dbReference type="NCBI Taxonomy" id="1534743"/>
    <lineage>
        <taxon>Bacteria</taxon>
        <taxon>Pseudomonadati</taxon>
        <taxon>Pseudomonadota</taxon>
        <taxon>Gammaproteobacteria</taxon>
        <taxon>Vibrionales</taxon>
        <taxon>Vibrionaceae</taxon>
        <taxon>Vibrio</taxon>
    </lineage>
</organism>
<dbReference type="InterPro" id="IPR050706">
    <property type="entry name" value="Cyclic-di-GMP_PDE-like"/>
</dbReference>
<keyword evidence="3" id="KW-1185">Reference proteome</keyword>
<dbReference type="Proteomes" id="UP001156669">
    <property type="component" value="Unassembled WGS sequence"/>
</dbReference>